<dbReference type="Pfam" id="PF02386">
    <property type="entry name" value="TrkH"/>
    <property type="match status" value="1"/>
</dbReference>
<name>A0A6P1SY50_9RHOB</name>
<dbReference type="PANTHER" id="PTHR32024:SF3">
    <property type="entry name" value="TRK SYSTEM POTASSIUM UPTAKE PROTEIN"/>
    <property type="match status" value="1"/>
</dbReference>
<dbReference type="KEGG" id="amaq:GO499_03290"/>
<dbReference type="EMBL" id="CP046620">
    <property type="protein sequence ID" value="QHQ34283.1"/>
    <property type="molecule type" value="Genomic_DNA"/>
</dbReference>
<keyword evidence="8 10" id="KW-0406">Ion transport</keyword>
<comment type="function">
    <text evidence="10">Low-affinity potassium transport system. Interacts with Trk system potassium uptake protein TrkA.</text>
</comment>
<organism evidence="13 14">
    <name type="scientific">Algicella marina</name>
    <dbReference type="NCBI Taxonomy" id="2683284"/>
    <lineage>
        <taxon>Bacteria</taxon>
        <taxon>Pseudomonadati</taxon>
        <taxon>Pseudomonadota</taxon>
        <taxon>Alphaproteobacteria</taxon>
        <taxon>Rhodobacterales</taxon>
        <taxon>Paracoccaceae</taxon>
        <taxon>Algicella</taxon>
    </lineage>
</organism>
<feature type="transmembrane region" description="Helical" evidence="12">
    <location>
        <begin position="7"/>
        <end position="28"/>
    </location>
</feature>
<evidence type="ECO:0000256" key="10">
    <source>
        <dbReference type="PIRNR" id="PIRNR006247"/>
    </source>
</evidence>
<dbReference type="PANTHER" id="PTHR32024">
    <property type="entry name" value="TRK SYSTEM POTASSIUM UPTAKE PROTEIN TRKG-RELATED"/>
    <property type="match status" value="1"/>
</dbReference>
<protein>
    <recommendedName>
        <fullName evidence="10">Trk system potassium uptake protein</fullName>
    </recommendedName>
</protein>
<dbReference type="GO" id="GO:0005886">
    <property type="term" value="C:plasma membrane"/>
    <property type="evidence" value="ECO:0007669"/>
    <property type="project" value="UniProtKB-SubCell"/>
</dbReference>
<evidence type="ECO:0000256" key="11">
    <source>
        <dbReference type="PIRSR" id="PIRSR006247-1"/>
    </source>
</evidence>
<evidence type="ECO:0000256" key="6">
    <source>
        <dbReference type="ARBA" id="ARBA00022958"/>
    </source>
</evidence>
<keyword evidence="3 10" id="KW-1003">Cell membrane</keyword>
<feature type="transmembrane region" description="Helical" evidence="12">
    <location>
        <begin position="209"/>
        <end position="231"/>
    </location>
</feature>
<evidence type="ECO:0000256" key="1">
    <source>
        <dbReference type="ARBA" id="ARBA00004651"/>
    </source>
</evidence>
<feature type="transmembrane region" description="Helical" evidence="12">
    <location>
        <begin position="455"/>
        <end position="480"/>
    </location>
</feature>
<evidence type="ECO:0000256" key="8">
    <source>
        <dbReference type="ARBA" id="ARBA00023065"/>
    </source>
</evidence>
<dbReference type="Proteomes" id="UP000464495">
    <property type="component" value="Chromosome"/>
</dbReference>
<feature type="binding site" evidence="11">
    <location>
        <position position="113"/>
    </location>
    <ligand>
        <name>K(+)</name>
        <dbReference type="ChEBI" id="CHEBI:29103"/>
    </ligand>
</feature>
<evidence type="ECO:0000256" key="3">
    <source>
        <dbReference type="ARBA" id="ARBA00022475"/>
    </source>
</evidence>
<feature type="binding site" evidence="11">
    <location>
        <position position="431"/>
    </location>
    <ligand>
        <name>K(+)</name>
        <dbReference type="ChEBI" id="CHEBI:29103"/>
    </ligand>
</feature>
<feature type="transmembrane region" description="Helical" evidence="12">
    <location>
        <begin position="271"/>
        <end position="292"/>
    </location>
</feature>
<dbReference type="RefSeq" id="WP_161860854.1">
    <property type="nucleotide sequence ID" value="NZ_CP046620.1"/>
</dbReference>
<evidence type="ECO:0000256" key="4">
    <source>
        <dbReference type="ARBA" id="ARBA00022538"/>
    </source>
</evidence>
<feature type="binding site" evidence="11">
    <location>
        <position position="220"/>
    </location>
    <ligand>
        <name>K(+)</name>
        <dbReference type="ChEBI" id="CHEBI:29103"/>
    </ligand>
</feature>
<feature type="transmembrane region" description="Helical" evidence="12">
    <location>
        <begin position="180"/>
        <end position="203"/>
    </location>
</feature>
<keyword evidence="2 10" id="KW-0813">Transport</keyword>
<reference evidence="13 14" key="1">
    <citation type="submission" date="2019-12" db="EMBL/GenBank/DDBJ databases">
        <title>Complete genome sequence of Algicella marina strain 9Alg 56(T) isolated from the red alga Tichocarpus crinitus.</title>
        <authorList>
            <person name="Kim S.-G."/>
            <person name="Nedashkovskaya O.I."/>
        </authorList>
    </citation>
    <scope>NUCLEOTIDE SEQUENCE [LARGE SCALE GENOMIC DNA]</scope>
    <source>
        <strain evidence="13 14">9Alg 56</strain>
    </source>
</reference>
<keyword evidence="7 12" id="KW-1133">Transmembrane helix</keyword>
<gene>
    <name evidence="13" type="ORF">GO499_03290</name>
</gene>
<evidence type="ECO:0000256" key="12">
    <source>
        <dbReference type="SAM" id="Phobius"/>
    </source>
</evidence>
<dbReference type="AlphaFoldDB" id="A0A6P1SY50"/>
<feature type="transmembrane region" description="Helical" evidence="12">
    <location>
        <begin position="393"/>
        <end position="414"/>
    </location>
</feature>
<dbReference type="InterPro" id="IPR004772">
    <property type="entry name" value="TrkH"/>
</dbReference>
<feature type="binding site" evidence="11">
    <location>
        <position position="112"/>
    </location>
    <ligand>
        <name>K(+)</name>
        <dbReference type="ChEBI" id="CHEBI:29103"/>
    </ligand>
</feature>
<comment type="subcellular location">
    <subcellularLocation>
        <location evidence="10">Cell inner membrane</location>
        <topology evidence="10">Multi-pass membrane protein</topology>
    </subcellularLocation>
    <subcellularLocation>
        <location evidence="1">Cell membrane</location>
        <topology evidence="1">Multi-pass membrane protein</topology>
    </subcellularLocation>
</comment>
<keyword evidence="9 10" id="KW-0472">Membrane</keyword>
<evidence type="ECO:0000256" key="9">
    <source>
        <dbReference type="ARBA" id="ARBA00023136"/>
    </source>
</evidence>
<feature type="transmembrane region" description="Helical" evidence="12">
    <location>
        <begin position="134"/>
        <end position="154"/>
    </location>
</feature>
<keyword evidence="11" id="KW-0479">Metal-binding</keyword>
<evidence type="ECO:0000313" key="13">
    <source>
        <dbReference type="EMBL" id="QHQ34283.1"/>
    </source>
</evidence>
<dbReference type="InterPro" id="IPR003445">
    <property type="entry name" value="Cat_transpt"/>
</dbReference>
<dbReference type="PIRSF" id="PIRSF006247">
    <property type="entry name" value="TrkH"/>
    <property type="match status" value="1"/>
</dbReference>
<evidence type="ECO:0000256" key="5">
    <source>
        <dbReference type="ARBA" id="ARBA00022692"/>
    </source>
</evidence>
<keyword evidence="14" id="KW-1185">Reference proteome</keyword>
<feature type="transmembrane region" description="Helical" evidence="12">
    <location>
        <begin position="40"/>
        <end position="59"/>
    </location>
</feature>
<dbReference type="GO" id="GO:0046872">
    <property type="term" value="F:metal ion binding"/>
    <property type="evidence" value="ECO:0007669"/>
    <property type="project" value="UniProtKB-KW"/>
</dbReference>
<feature type="transmembrane region" description="Helical" evidence="12">
    <location>
        <begin position="238"/>
        <end position="259"/>
    </location>
</feature>
<feature type="transmembrane region" description="Helical" evidence="12">
    <location>
        <begin position="304"/>
        <end position="325"/>
    </location>
</feature>
<proteinExistence type="inferred from homology"/>
<keyword evidence="5 12" id="KW-0812">Transmembrane</keyword>
<dbReference type="GO" id="GO:0015379">
    <property type="term" value="F:potassium:chloride symporter activity"/>
    <property type="evidence" value="ECO:0007669"/>
    <property type="project" value="InterPro"/>
</dbReference>
<keyword evidence="6 10" id="KW-0630">Potassium</keyword>
<sequence>MFDLRPVGYVIGLLVTLLGVSMVIPLLADLVEGKGPVSTFGYASLISTFTGSMVMLACKEERAPGLSLQQTFMLTTGTWLILPLFGGLPFWIGAPEASFTDSFFEAMSGLTTTGATVFSGLDDMPAGTLLWRALLQWFGGIGIIVVAIAFLPTLKVGGMQLFRSEAFDTFGKILPRAAEIAASISWVYLGITLACILCFTWAGMPGFDALVHALTTVSTGGFSSHDASLGFYPGRVEYVATIFMFLASLPFVRLVQAVAGNPKPLLWDSQVRTYFMVLGSVVLVMTAYVTLMTEREPEHAIREVLFNVTSIMTGTGFASVDYQLWGPFAMAVFFLVGLIGGCAGSTACSVKIFRYELLFAALRSQIQRIHNPSGVFTPRYDGRPVPDDVMNSVMAFFVMFLLSLAGVSVVLSLMGLAPITAISGAATALANIGPGLGPEIGPAGNFAGLPDGAKWVLSFAMLIGRLELMSVFVLFTVAFWRH</sequence>
<feature type="transmembrane region" description="Helical" evidence="12">
    <location>
        <begin position="71"/>
        <end position="92"/>
    </location>
</feature>
<evidence type="ECO:0000256" key="2">
    <source>
        <dbReference type="ARBA" id="ARBA00022448"/>
    </source>
</evidence>
<keyword evidence="4 10" id="KW-0633">Potassium transport</keyword>
<evidence type="ECO:0000256" key="7">
    <source>
        <dbReference type="ARBA" id="ARBA00022989"/>
    </source>
</evidence>
<accession>A0A6P1SY50</accession>
<feature type="binding site" evidence="11">
    <location>
        <position position="315"/>
    </location>
    <ligand>
        <name>K(+)</name>
        <dbReference type="ChEBI" id="CHEBI:29103"/>
    </ligand>
</feature>
<evidence type="ECO:0000313" key="14">
    <source>
        <dbReference type="Proteomes" id="UP000464495"/>
    </source>
</evidence>
<feature type="transmembrane region" description="Helical" evidence="12">
    <location>
        <begin position="331"/>
        <end position="353"/>
    </location>
</feature>
<comment type="similarity">
    <text evidence="10">Belongs to the TrkH potassium transport family.</text>
</comment>
<keyword evidence="10" id="KW-0997">Cell inner membrane</keyword>